<evidence type="ECO:0008006" key="3">
    <source>
        <dbReference type="Google" id="ProtNLM"/>
    </source>
</evidence>
<gene>
    <name evidence="1" type="ORF">CQ405_07635</name>
</gene>
<evidence type="ECO:0000313" key="1">
    <source>
        <dbReference type="EMBL" id="PSM51435.1"/>
    </source>
</evidence>
<comment type="caution">
    <text evidence="1">The sequence shown here is derived from an EMBL/GenBank/DDBJ whole genome shotgun (WGS) entry which is preliminary data.</text>
</comment>
<keyword evidence="2" id="KW-1185">Reference proteome</keyword>
<dbReference type="EMBL" id="PDHH01000007">
    <property type="protein sequence ID" value="PSM51435.1"/>
    <property type="molecule type" value="Genomic_DNA"/>
</dbReference>
<name>A0A2P8QYW8_9BACT</name>
<organism evidence="1 2">
    <name type="scientific">Campylobacter blaseri</name>
    <dbReference type="NCBI Taxonomy" id="2042961"/>
    <lineage>
        <taxon>Bacteria</taxon>
        <taxon>Pseudomonadati</taxon>
        <taxon>Campylobacterota</taxon>
        <taxon>Epsilonproteobacteria</taxon>
        <taxon>Campylobacterales</taxon>
        <taxon>Campylobacteraceae</taxon>
        <taxon>Campylobacter</taxon>
    </lineage>
</organism>
<proteinExistence type="predicted"/>
<dbReference type="RefSeq" id="WP_106872344.1">
    <property type="nucleotide sequence ID" value="NZ_CP053841.1"/>
</dbReference>
<dbReference type="Proteomes" id="UP000240535">
    <property type="component" value="Unassembled WGS sequence"/>
</dbReference>
<accession>A0A2P8QYW8</accession>
<evidence type="ECO:0000313" key="2">
    <source>
        <dbReference type="Proteomes" id="UP000240535"/>
    </source>
</evidence>
<sequence length="61" mass="6816">MLIKFFKTKNGGGIAGINYLLNNRVKEGTARVLKGSESFTRSIVKKNKSFVLAVFLLKKKI</sequence>
<dbReference type="AlphaFoldDB" id="A0A2P8QYW8"/>
<protein>
    <recommendedName>
        <fullName evidence="3">Mobilization protein</fullName>
    </recommendedName>
</protein>
<reference evidence="2" key="1">
    <citation type="submission" date="2017-10" db="EMBL/GenBank/DDBJ databases">
        <title>Campylobacter species from seals.</title>
        <authorList>
            <person name="Gilbert M.J."/>
            <person name="Zomer A.L."/>
            <person name="Timmerman A.J."/>
            <person name="Duim B."/>
            <person name="Wagenaar J.A."/>
        </authorList>
    </citation>
    <scope>NUCLEOTIDE SEQUENCE [LARGE SCALE GENOMIC DNA]</scope>
    <source>
        <strain evidence="2">17S00004-5</strain>
    </source>
</reference>